<keyword evidence="3" id="KW-0804">Transcription</keyword>
<evidence type="ECO:0000256" key="3">
    <source>
        <dbReference type="ARBA" id="ARBA00023163"/>
    </source>
</evidence>
<keyword evidence="1" id="KW-0805">Transcription regulation</keyword>
<dbReference type="GO" id="GO:0005829">
    <property type="term" value="C:cytosol"/>
    <property type="evidence" value="ECO:0007669"/>
    <property type="project" value="TreeGrafter"/>
</dbReference>
<evidence type="ECO:0000259" key="5">
    <source>
        <dbReference type="PROSITE" id="PS01124"/>
    </source>
</evidence>
<dbReference type="PANTHER" id="PTHR47894:SF1">
    <property type="entry name" value="HTH-TYPE TRANSCRIPTIONAL REGULATOR VQSM"/>
    <property type="match status" value="1"/>
</dbReference>
<dbReference type="Pfam" id="PF12625">
    <property type="entry name" value="Arabinose_bd"/>
    <property type="match status" value="1"/>
</dbReference>
<dbReference type="EMBL" id="CP002834">
    <property type="protein sequence ID" value="AFI70265.1"/>
    <property type="molecule type" value="Genomic_DNA"/>
</dbReference>
<dbReference type="InterPro" id="IPR009057">
    <property type="entry name" value="Homeodomain-like_sf"/>
</dbReference>
<dbReference type="Proteomes" id="UP000010087">
    <property type="component" value="Chromosome 2"/>
</dbReference>
<reference evidence="6 7" key="1">
    <citation type="journal article" date="2012" name="PLoS ONE">
        <title>Evolution of Burkholderia pseudomallei in recurrent melioidosis.</title>
        <authorList>
            <person name="Hayden H.S."/>
            <person name="Lim R."/>
            <person name="Brittnacher M.J."/>
            <person name="Sims E.H."/>
            <person name="Ramage E.R."/>
            <person name="Fong C."/>
            <person name="Wu Z."/>
            <person name="Crist E."/>
            <person name="Chang J."/>
            <person name="Zhou Y."/>
            <person name="Radey M."/>
            <person name="Rohmer L."/>
            <person name="Haugen E."/>
            <person name="Gillett W."/>
            <person name="Wuthiekanun V."/>
            <person name="Peacock S.J."/>
            <person name="Kaul R."/>
            <person name="Miller S.I."/>
            <person name="Manoil C."/>
            <person name="Jacobs M.A."/>
        </authorList>
    </citation>
    <scope>NUCLEOTIDE SEQUENCE [LARGE SCALE GENOMIC DNA]</scope>
    <source>
        <strain evidence="6 7">1026b</strain>
    </source>
</reference>
<dbReference type="Gene3D" id="1.10.10.60">
    <property type="entry name" value="Homeodomain-like"/>
    <property type="match status" value="1"/>
</dbReference>
<dbReference type="PANTHER" id="PTHR47894">
    <property type="entry name" value="HTH-TYPE TRANSCRIPTIONAL REGULATOR GADX"/>
    <property type="match status" value="1"/>
</dbReference>
<dbReference type="PROSITE" id="PS01124">
    <property type="entry name" value="HTH_ARAC_FAMILY_2"/>
    <property type="match status" value="1"/>
</dbReference>
<accession>A0A0H3HWH5</accession>
<evidence type="ECO:0000313" key="6">
    <source>
        <dbReference type="EMBL" id="AFI70265.1"/>
    </source>
</evidence>
<sequence>MSFVANLGHSQPLRNLGGTMTRRSTKDNLGLRRPTIPVAYLRHLLTVFEERGIDARDARAGTGLRDDVLGEPDARIAPSQWGRLVLNAIRLSGDEGIGFELGLRLRMSVHGFLGYAALTAADLRASLLVNARYFRMRNRQYRLHYAERDDGATLSLHGVQASPVLQHHAMFEIVLTGIAQNVGTVAGRADPPIELQFAWPEPDYYARYRDRLPPVRFGCAANAVWVSRDALDWPLPLADDVAHRQALAQVEREYADVRHEEGDLVARVRAELTLTAHGYPGPDALARRLLMSTRTLRRRLLDAGCGYRALVDEARLRDARRLLRASDLDLKTIAARLQFNDPANFTRAFRKWTGLTPSAYREAGGGDER</sequence>
<dbReference type="GO" id="GO:0003700">
    <property type="term" value="F:DNA-binding transcription factor activity"/>
    <property type="evidence" value="ECO:0007669"/>
    <property type="project" value="InterPro"/>
</dbReference>
<feature type="domain" description="HTH araC/xylS-type" evidence="5">
    <location>
        <begin position="283"/>
        <end position="363"/>
    </location>
</feature>
<evidence type="ECO:0000256" key="4">
    <source>
        <dbReference type="SAM" id="MobiDB-lite"/>
    </source>
</evidence>
<evidence type="ECO:0000256" key="2">
    <source>
        <dbReference type="ARBA" id="ARBA00023125"/>
    </source>
</evidence>
<dbReference type="KEGG" id="bpz:BP1026B_II2038"/>
<dbReference type="PATRIC" id="fig|884204.3.peg.6483"/>
<dbReference type="Pfam" id="PF12833">
    <property type="entry name" value="HTH_18"/>
    <property type="match status" value="1"/>
</dbReference>
<dbReference type="GO" id="GO:0000976">
    <property type="term" value="F:transcription cis-regulatory region binding"/>
    <property type="evidence" value="ECO:0007669"/>
    <property type="project" value="TreeGrafter"/>
</dbReference>
<organism evidence="6 7">
    <name type="scientific">Burkholderia pseudomallei (strain 1026b)</name>
    <dbReference type="NCBI Taxonomy" id="884204"/>
    <lineage>
        <taxon>Bacteria</taxon>
        <taxon>Pseudomonadati</taxon>
        <taxon>Pseudomonadota</taxon>
        <taxon>Betaproteobacteria</taxon>
        <taxon>Burkholderiales</taxon>
        <taxon>Burkholderiaceae</taxon>
        <taxon>Burkholderia</taxon>
        <taxon>pseudomallei group</taxon>
    </lineage>
</organism>
<name>A0A0H3HWH5_BURP2</name>
<protein>
    <submittedName>
        <fullName evidence="6">AraC family transcriptional regulator</fullName>
    </submittedName>
</protein>
<dbReference type="InterPro" id="IPR018060">
    <property type="entry name" value="HTH_AraC"/>
</dbReference>
<dbReference type="PROSITE" id="PS00041">
    <property type="entry name" value="HTH_ARAC_FAMILY_1"/>
    <property type="match status" value="1"/>
</dbReference>
<dbReference type="InterPro" id="IPR018062">
    <property type="entry name" value="HTH_AraC-typ_CS"/>
</dbReference>
<dbReference type="AlphaFoldDB" id="A0A0H3HWH5"/>
<proteinExistence type="predicted"/>
<evidence type="ECO:0000313" key="7">
    <source>
        <dbReference type="Proteomes" id="UP000010087"/>
    </source>
</evidence>
<feature type="region of interest" description="Disordered" evidence="4">
    <location>
        <begin position="1"/>
        <end position="27"/>
    </location>
</feature>
<dbReference type="SUPFAM" id="SSF46689">
    <property type="entry name" value="Homeodomain-like"/>
    <property type="match status" value="1"/>
</dbReference>
<dbReference type="SMART" id="SM00342">
    <property type="entry name" value="HTH_ARAC"/>
    <property type="match status" value="1"/>
</dbReference>
<dbReference type="InterPro" id="IPR032687">
    <property type="entry name" value="AraC-type_N"/>
</dbReference>
<evidence type="ECO:0000256" key="1">
    <source>
        <dbReference type="ARBA" id="ARBA00023015"/>
    </source>
</evidence>
<keyword evidence="2" id="KW-0238">DNA-binding</keyword>
<gene>
    <name evidence="6" type="ordered locus">BP1026B_II2038</name>
</gene>